<comment type="similarity">
    <text evidence="1">Belongs to the HisA/HisF family.</text>
</comment>
<dbReference type="EC" id="5.3.1.16" evidence="2"/>
<dbReference type="SUPFAM" id="SSF51366">
    <property type="entry name" value="Ribulose-phoshate binding barrel"/>
    <property type="match status" value="1"/>
</dbReference>
<dbReference type="AlphaFoldDB" id="A0A645EPJ5"/>
<dbReference type="GO" id="GO:0000105">
    <property type="term" value="P:L-histidine biosynthetic process"/>
    <property type="evidence" value="ECO:0007669"/>
    <property type="project" value="InterPro"/>
</dbReference>
<dbReference type="PANTHER" id="PTHR43090">
    <property type="entry name" value="1-(5-PHOSPHORIBOSYL)-5-[(5-PHOSPHORIBOSYLAMINO)METHYLIDENEAMINO] IMIDAZOLE-4-CARBOXAMIDE ISOMERASE"/>
    <property type="match status" value="1"/>
</dbReference>
<reference evidence="2" key="1">
    <citation type="submission" date="2019-08" db="EMBL/GenBank/DDBJ databases">
        <authorList>
            <person name="Kucharzyk K."/>
            <person name="Murdoch R.W."/>
            <person name="Higgins S."/>
            <person name="Loffler F."/>
        </authorList>
    </citation>
    <scope>NUCLEOTIDE SEQUENCE</scope>
</reference>
<proteinExistence type="inferred from homology"/>
<evidence type="ECO:0000256" key="1">
    <source>
        <dbReference type="ARBA" id="ARBA00009667"/>
    </source>
</evidence>
<dbReference type="PANTHER" id="PTHR43090:SF2">
    <property type="entry name" value="1-(5-PHOSPHORIBOSYL)-5-[(5-PHOSPHORIBOSYLAMINO)METHYLIDENEAMINO] IMIDAZOLE-4-CARBOXAMIDE ISOMERASE"/>
    <property type="match status" value="1"/>
</dbReference>
<dbReference type="Pfam" id="PF00977">
    <property type="entry name" value="His_biosynth"/>
    <property type="match status" value="1"/>
</dbReference>
<accession>A0A645EPJ5</accession>
<organism evidence="2">
    <name type="scientific">bioreactor metagenome</name>
    <dbReference type="NCBI Taxonomy" id="1076179"/>
    <lineage>
        <taxon>unclassified sequences</taxon>
        <taxon>metagenomes</taxon>
        <taxon>ecological metagenomes</taxon>
    </lineage>
</organism>
<gene>
    <name evidence="2" type="primary">hisA_35</name>
    <name evidence="2" type="ORF">SDC9_151173</name>
</gene>
<keyword evidence="2" id="KW-0413">Isomerase</keyword>
<dbReference type="InterPro" id="IPR011060">
    <property type="entry name" value="RibuloseP-bd_barrel"/>
</dbReference>
<dbReference type="GO" id="GO:0005737">
    <property type="term" value="C:cytoplasm"/>
    <property type="evidence" value="ECO:0007669"/>
    <property type="project" value="TreeGrafter"/>
</dbReference>
<dbReference type="EMBL" id="VSSQ01049859">
    <property type="protein sequence ID" value="MPN03938.1"/>
    <property type="molecule type" value="Genomic_DNA"/>
</dbReference>
<dbReference type="InterPro" id="IPR006062">
    <property type="entry name" value="His_biosynth"/>
</dbReference>
<dbReference type="Gene3D" id="3.20.20.70">
    <property type="entry name" value="Aldolase class I"/>
    <property type="match status" value="1"/>
</dbReference>
<sequence length="166" mass="17430">MFVQYGGGLRSEGSIRDALSAGADRVMIGSLLFKDDDMPCHIASEFGPAAMPAIDVKAGKVVHSGWLSETDMGPKEAISRLRNTGFSIFLVTNTDRDGMMSGTDTELYKELTEGKNDIVAAGGITTVNDIISLKALGLAGAIVGKSLYEGGITISDALWAASGRKQ</sequence>
<dbReference type="GO" id="GO:0000162">
    <property type="term" value="P:L-tryptophan biosynthetic process"/>
    <property type="evidence" value="ECO:0007669"/>
    <property type="project" value="TreeGrafter"/>
</dbReference>
<dbReference type="InterPro" id="IPR013785">
    <property type="entry name" value="Aldolase_TIM"/>
</dbReference>
<dbReference type="InterPro" id="IPR044524">
    <property type="entry name" value="Isoase_HisA-like"/>
</dbReference>
<comment type="caution">
    <text evidence="2">The sequence shown here is derived from an EMBL/GenBank/DDBJ whole genome shotgun (WGS) entry which is preliminary data.</text>
</comment>
<dbReference type="GO" id="GO:0003949">
    <property type="term" value="F:1-(5-phosphoribosyl)-5-[(5-phosphoribosylamino)methylideneamino]imidazole-4-carboxamide isomerase activity"/>
    <property type="evidence" value="ECO:0007669"/>
    <property type="project" value="UniProtKB-EC"/>
</dbReference>
<protein>
    <submittedName>
        <fullName evidence="2">1-(5-phosphoribosyl)-5-[(5-phosphoribosylamino)methylideneamino] imidazole-4-carboxamide isomerase</fullName>
        <ecNumber evidence="2">5.3.1.16</ecNumber>
    </submittedName>
</protein>
<name>A0A645EPJ5_9ZZZZ</name>
<evidence type="ECO:0000313" key="2">
    <source>
        <dbReference type="EMBL" id="MPN03938.1"/>
    </source>
</evidence>